<feature type="region of interest" description="Disordered" evidence="1">
    <location>
        <begin position="48"/>
        <end position="81"/>
    </location>
</feature>
<evidence type="ECO:0000313" key="4">
    <source>
        <dbReference type="WBParaSite" id="HPBE_0002736601-mRNA-1"/>
    </source>
</evidence>
<name>A0A183GXE6_HELPZ</name>
<evidence type="ECO:0000313" key="2">
    <source>
        <dbReference type="EMBL" id="VDP63171.1"/>
    </source>
</evidence>
<evidence type="ECO:0000313" key="3">
    <source>
        <dbReference type="Proteomes" id="UP000050761"/>
    </source>
</evidence>
<dbReference type="Proteomes" id="UP000050761">
    <property type="component" value="Unassembled WGS sequence"/>
</dbReference>
<feature type="compositionally biased region" description="Acidic residues" evidence="1">
    <location>
        <begin position="48"/>
        <end position="75"/>
    </location>
</feature>
<dbReference type="AlphaFoldDB" id="A0A183GXE6"/>
<reference evidence="4" key="2">
    <citation type="submission" date="2019-09" db="UniProtKB">
        <authorList>
            <consortium name="WormBaseParasite"/>
        </authorList>
    </citation>
    <scope>IDENTIFICATION</scope>
</reference>
<accession>A0A183GXE6</accession>
<gene>
    <name evidence="2" type="ORF">HPBE_LOCUS27365</name>
</gene>
<dbReference type="EMBL" id="UZAH01043371">
    <property type="protein sequence ID" value="VDP63171.1"/>
    <property type="molecule type" value="Genomic_DNA"/>
</dbReference>
<dbReference type="WBParaSite" id="HPBE_0002736601-mRNA-1">
    <property type="protein sequence ID" value="HPBE_0002736601-mRNA-1"/>
    <property type="gene ID" value="HPBE_0002736601"/>
</dbReference>
<keyword evidence="3" id="KW-1185">Reference proteome</keyword>
<organism evidence="3 4">
    <name type="scientific">Heligmosomoides polygyrus</name>
    <name type="common">Parasitic roundworm</name>
    <dbReference type="NCBI Taxonomy" id="6339"/>
    <lineage>
        <taxon>Eukaryota</taxon>
        <taxon>Metazoa</taxon>
        <taxon>Ecdysozoa</taxon>
        <taxon>Nematoda</taxon>
        <taxon>Chromadorea</taxon>
        <taxon>Rhabditida</taxon>
        <taxon>Rhabditina</taxon>
        <taxon>Rhabditomorpha</taxon>
        <taxon>Strongyloidea</taxon>
        <taxon>Heligmosomidae</taxon>
        <taxon>Heligmosomoides</taxon>
    </lineage>
</organism>
<reference evidence="2 3" key="1">
    <citation type="submission" date="2018-11" db="EMBL/GenBank/DDBJ databases">
        <authorList>
            <consortium name="Pathogen Informatics"/>
        </authorList>
    </citation>
    <scope>NUCLEOTIDE SEQUENCE [LARGE SCALE GENOMIC DNA]</scope>
</reference>
<proteinExistence type="predicted"/>
<protein>
    <submittedName>
        <fullName evidence="2 4">Uncharacterized protein</fullName>
    </submittedName>
</protein>
<accession>A0A3P8F1P2</accession>
<sequence>MSFPPAKVLSILLAEFGVPDGNDAPTRKEKKIARRFVAILGDRASVDVETDENLGSDMSTDDESDWDHFDDEGEENSSTTCEDVIHFDTTVYLIVDS</sequence>
<evidence type="ECO:0000256" key="1">
    <source>
        <dbReference type="SAM" id="MobiDB-lite"/>
    </source>
</evidence>